<feature type="region of interest" description="Disordered" evidence="2">
    <location>
        <begin position="372"/>
        <end position="400"/>
    </location>
</feature>
<feature type="domain" description="Capsule synthesis protein CapA" evidence="3">
    <location>
        <begin position="61"/>
        <end position="303"/>
    </location>
</feature>
<protein>
    <submittedName>
        <fullName evidence="4">Poly-gamma-glutamate synthesis protein (Capsule biosynthesis protein)</fullName>
    </submittedName>
</protein>
<evidence type="ECO:0000313" key="4">
    <source>
        <dbReference type="EMBL" id="MBP2333110.1"/>
    </source>
</evidence>
<evidence type="ECO:0000259" key="3">
    <source>
        <dbReference type="SMART" id="SM00854"/>
    </source>
</evidence>
<dbReference type="Pfam" id="PF09587">
    <property type="entry name" value="PGA_cap"/>
    <property type="match status" value="1"/>
</dbReference>
<dbReference type="InterPro" id="IPR052169">
    <property type="entry name" value="CW_Biosynth-Accessory"/>
</dbReference>
<dbReference type="InterPro" id="IPR029052">
    <property type="entry name" value="Metallo-depent_PP-like"/>
</dbReference>
<dbReference type="Gene3D" id="3.60.21.10">
    <property type="match status" value="1"/>
</dbReference>
<evidence type="ECO:0000256" key="1">
    <source>
        <dbReference type="ARBA" id="ARBA00005662"/>
    </source>
</evidence>
<dbReference type="CDD" id="cd07381">
    <property type="entry name" value="MPP_CapA"/>
    <property type="match status" value="1"/>
</dbReference>
<feature type="compositionally biased region" description="Low complexity" evidence="2">
    <location>
        <begin position="384"/>
        <end position="400"/>
    </location>
</feature>
<evidence type="ECO:0000256" key="2">
    <source>
        <dbReference type="SAM" id="MobiDB-lite"/>
    </source>
</evidence>
<dbReference type="SUPFAM" id="SSF56300">
    <property type="entry name" value="Metallo-dependent phosphatases"/>
    <property type="match status" value="1"/>
</dbReference>
<comment type="similarity">
    <text evidence="1">Belongs to the CapA family.</text>
</comment>
<feature type="compositionally biased region" description="Basic and acidic residues" evidence="2">
    <location>
        <begin position="1"/>
        <end position="14"/>
    </location>
</feature>
<name>A0ABS4U9A2_9CORY</name>
<dbReference type="InterPro" id="IPR019079">
    <property type="entry name" value="Capsule_synth_CapA"/>
</dbReference>
<reference evidence="4 5" key="1">
    <citation type="submission" date="2021-03" db="EMBL/GenBank/DDBJ databases">
        <title>Sequencing the genomes of 1000 actinobacteria strains.</title>
        <authorList>
            <person name="Klenk H.-P."/>
        </authorList>
    </citation>
    <scope>NUCLEOTIDE SEQUENCE [LARGE SCALE GENOMIC DNA]</scope>
    <source>
        <strain evidence="4 5">DSM 44506</strain>
    </source>
</reference>
<accession>A0ABS4U9A2</accession>
<dbReference type="SMART" id="SM00854">
    <property type="entry name" value="PGA_cap"/>
    <property type="match status" value="1"/>
</dbReference>
<keyword evidence="5" id="KW-1185">Reference proteome</keyword>
<dbReference type="RefSeq" id="WP_239252264.1">
    <property type="nucleotide sequence ID" value="NZ_CP047357.1"/>
</dbReference>
<dbReference type="PANTHER" id="PTHR33393">
    <property type="entry name" value="POLYGLUTAMINE SYNTHESIS ACCESSORY PROTEIN RV0574C-RELATED"/>
    <property type="match status" value="1"/>
</dbReference>
<proteinExistence type="inferred from homology"/>
<organism evidence="4 5">
    <name type="scientific">Corynebacterium freneyi</name>
    <dbReference type="NCBI Taxonomy" id="134034"/>
    <lineage>
        <taxon>Bacteria</taxon>
        <taxon>Bacillati</taxon>
        <taxon>Actinomycetota</taxon>
        <taxon>Actinomycetes</taxon>
        <taxon>Mycobacteriales</taxon>
        <taxon>Corynebacteriaceae</taxon>
        <taxon>Corynebacterium</taxon>
    </lineage>
</organism>
<dbReference type="PANTHER" id="PTHR33393:SF13">
    <property type="entry name" value="PGA BIOSYNTHESIS PROTEIN CAPA"/>
    <property type="match status" value="1"/>
</dbReference>
<dbReference type="EMBL" id="JAGINY010000001">
    <property type="protein sequence ID" value="MBP2333110.1"/>
    <property type="molecule type" value="Genomic_DNA"/>
</dbReference>
<sequence>MTAFDHRALMRGTDRPSATPSTFARTTVAGVALAGVAFTAACGTGGGNEAQEDYVPARSLTMAFGGDVMFESHLRPLAYDEDSLSELRSTLGAADLSVVNMETSLTEGGSPWPGKPFTFRAPASALDAVAGAGVDAVTMANNHAFDFGDAGAEDTFAAKDDSPIPVVGIGRDEDEAYAPATLEANGVKVAVIGASQVYEETLANRSADENTGGIAASAPDERLDRLVAEVKKAKKTHDVVVTMMHWGVEAAHCPGDPAIDTSKALEKAGADVIIGSHAHRVNGHGWLGNSYVHYGTGNFVYYLNRDTAGHTGVLTVTIDVPASDEEADGPLVSDAEWTPMLIGYDGIPRPAVEVAGQDTADQLTALTDGYRECTPASATRDGAAESTTSSTAGTGTSGAS</sequence>
<feature type="region of interest" description="Disordered" evidence="2">
    <location>
        <begin position="1"/>
        <end position="21"/>
    </location>
</feature>
<dbReference type="Proteomes" id="UP001519305">
    <property type="component" value="Unassembled WGS sequence"/>
</dbReference>
<gene>
    <name evidence="4" type="ORF">JOF33_001809</name>
</gene>
<comment type="caution">
    <text evidence="4">The sequence shown here is derived from an EMBL/GenBank/DDBJ whole genome shotgun (WGS) entry which is preliminary data.</text>
</comment>
<evidence type="ECO:0000313" key="5">
    <source>
        <dbReference type="Proteomes" id="UP001519305"/>
    </source>
</evidence>